<protein>
    <submittedName>
        <fullName evidence="1">Uncharacterized protein</fullName>
    </submittedName>
</protein>
<dbReference type="OrthoDB" id="5055735at2"/>
<reference evidence="1 2" key="1">
    <citation type="submission" date="2017-02" db="EMBL/GenBank/DDBJ databases">
        <authorList>
            <person name="Peterson S.W."/>
        </authorList>
    </citation>
    <scope>NUCLEOTIDE SEQUENCE [LARGE SCALE GENOMIC DNA]</scope>
    <source>
        <strain evidence="1 2">LSP_Lj1</strain>
    </source>
</reference>
<name>A0A1R4IT90_9ACTN</name>
<dbReference type="EMBL" id="FUKQ01000011">
    <property type="protein sequence ID" value="SJN22934.1"/>
    <property type="molecule type" value="Genomic_DNA"/>
</dbReference>
<gene>
    <name evidence="1" type="ORF">FM114_03600</name>
</gene>
<accession>A0A1R4IT90</accession>
<organism evidence="1 2">
    <name type="scientific">Luteococcus japonicus LSP_Lj1</name>
    <dbReference type="NCBI Taxonomy" id="1255658"/>
    <lineage>
        <taxon>Bacteria</taxon>
        <taxon>Bacillati</taxon>
        <taxon>Actinomycetota</taxon>
        <taxon>Actinomycetes</taxon>
        <taxon>Propionibacteriales</taxon>
        <taxon>Propionibacteriaceae</taxon>
        <taxon>Luteococcus</taxon>
    </lineage>
</organism>
<sequence length="208" mass="22399">MKTTGVPAALAAAPLRTVRPLMLRDLYANPEKELLRLQRTGRAVRIAPGTYTVKPDDIDPDMPWRPNPEEAAMAYATAQYGDRIPVLYGIGAARFHHAIPRAIATTVIAVPQQHRPVVLTDQTQVTFTTTDVDALDARLETGRLGAFLVTTPEQTFVDLIARPQLGGLSNEASAAVKALAAHVDPETALGIANPRARTLARAVEEALP</sequence>
<dbReference type="AlphaFoldDB" id="A0A1R4IT90"/>
<keyword evidence="2" id="KW-1185">Reference proteome</keyword>
<dbReference type="STRING" id="1255658.FM114_03600"/>
<evidence type="ECO:0000313" key="2">
    <source>
        <dbReference type="Proteomes" id="UP000188342"/>
    </source>
</evidence>
<proteinExistence type="predicted"/>
<evidence type="ECO:0000313" key="1">
    <source>
        <dbReference type="EMBL" id="SJN22934.1"/>
    </source>
</evidence>
<dbReference type="RefSeq" id="WP_094763817.1">
    <property type="nucleotide sequence ID" value="NZ_FUKQ01000011.1"/>
</dbReference>
<dbReference type="Proteomes" id="UP000188342">
    <property type="component" value="Unassembled WGS sequence"/>
</dbReference>